<feature type="compositionally biased region" description="Basic and acidic residues" evidence="2">
    <location>
        <begin position="73"/>
        <end position="84"/>
    </location>
</feature>
<feature type="coiled-coil region" evidence="1">
    <location>
        <begin position="293"/>
        <end position="331"/>
    </location>
</feature>
<dbReference type="OrthoDB" id="2431049at2759"/>
<organism evidence="4 5">
    <name type="scientific">Elaphomyces granulatus</name>
    <dbReference type="NCBI Taxonomy" id="519963"/>
    <lineage>
        <taxon>Eukaryota</taxon>
        <taxon>Fungi</taxon>
        <taxon>Dikarya</taxon>
        <taxon>Ascomycota</taxon>
        <taxon>Pezizomycotina</taxon>
        <taxon>Eurotiomycetes</taxon>
        <taxon>Eurotiomycetidae</taxon>
        <taxon>Eurotiales</taxon>
        <taxon>Elaphomycetaceae</taxon>
        <taxon>Elaphomyces</taxon>
    </lineage>
</organism>
<accession>A0A232LVY0</accession>
<dbReference type="Gene3D" id="3.90.1150.80">
    <property type="match status" value="1"/>
</dbReference>
<feature type="compositionally biased region" description="Polar residues" evidence="2">
    <location>
        <begin position="220"/>
        <end position="229"/>
    </location>
</feature>
<dbReference type="PANTHER" id="PTHR28006">
    <property type="entry name" value="MONOPOLIN COMPLEX SUBUNIT CSM1"/>
    <property type="match status" value="1"/>
</dbReference>
<feature type="domain" description="Monopolin complex subunit Csm1/Pcs1 C-terminal" evidence="3">
    <location>
        <begin position="419"/>
        <end position="510"/>
    </location>
</feature>
<feature type="region of interest" description="Disordered" evidence="2">
    <location>
        <begin position="217"/>
        <end position="266"/>
    </location>
</feature>
<dbReference type="GO" id="GO:1990644">
    <property type="term" value="F:microtubule site clamp"/>
    <property type="evidence" value="ECO:0007669"/>
    <property type="project" value="TreeGrafter"/>
</dbReference>
<comment type="caution">
    <text evidence="4">The sequence shown here is derived from an EMBL/GenBank/DDBJ whole genome shotgun (WGS) entry which is preliminary data.</text>
</comment>
<gene>
    <name evidence="4" type="ORF">Egran_04013</name>
</gene>
<feature type="compositionally biased region" description="Basic and acidic residues" evidence="2">
    <location>
        <begin position="337"/>
        <end position="348"/>
    </location>
</feature>
<evidence type="ECO:0000313" key="5">
    <source>
        <dbReference type="Proteomes" id="UP000243515"/>
    </source>
</evidence>
<evidence type="ECO:0000256" key="2">
    <source>
        <dbReference type="SAM" id="MobiDB-lite"/>
    </source>
</evidence>
<dbReference type="Gene3D" id="1.10.287.1490">
    <property type="match status" value="1"/>
</dbReference>
<dbReference type="Proteomes" id="UP000243515">
    <property type="component" value="Unassembled WGS sequence"/>
</dbReference>
<dbReference type="GO" id="GO:0034506">
    <property type="term" value="C:chromosome, centromeric core domain"/>
    <property type="evidence" value="ECO:0007669"/>
    <property type="project" value="TreeGrafter"/>
</dbReference>
<evidence type="ECO:0000256" key="1">
    <source>
        <dbReference type="SAM" id="Coils"/>
    </source>
</evidence>
<dbReference type="Pfam" id="PF12539">
    <property type="entry name" value="Csm1"/>
    <property type="match status" value="1"/>
</dbReference>
<keyword evidence="1" id="KW-0175">Coiled coil</keyword>
<protein>
    <recommendedName>
        <fullName evidence="3">Monopolin complex subunit Csm1/Pcs1 C-terminal domain-containing protein</fullName>
    </recommendedName>
</protein>
<dbReference type="GO" id="GO:0033551">
    <property type="term" value="C:monopolin complex"/>
    <property type="evidence" value="ECO:0007669"/>
    <property type="project" value="InterPro"/>
</dbReference>
<dbReference type="InterPro" id="IPR040349">
    <property type="entry name" value="Csm1/Pcs1"/>
</dbReference>
<keyword evidence="5" id="KW-1185">Reference proteome</keyword>
<feature type="region of interest" description="Disordered" evidence="2">
    <location>
        <begin position="1"/>
        <end position="157"/>
    </location>
</feature>
<dbReference type="InterPro" id="IPR020981">
    <property type="entry name" value="Csm1/Pcs1_C"/>
</dbReference>
<sequence>MPKRKAISRLSSLVESDDEDVIQASGKESASTQAQNTGEPPAKRARGRPKTANSKVADTQSIVTKRRQVTTTHTEHTAPPEKQRGRGRPKSASIEPRPGLQVSQGVGKNGLNPSDDKTQGRSSHDELDSPKNATREKNPGGPAVTPVGTTIGFKPTNADGEFQYTPVASLPSTAKARLKGPSKMPTSRLDVTEADEIDVVEQMENTQEIKETSVREEIPSSIQKRTFSPSKARVNGQMAQRPRQEIQRKRTPGITSDNENVMPEPDLRRKLGDMTRRYETLEARFRTLREIGIVEASANVEKLRKQCEATAASANELIASLKKELAAQTALGQQSRALEEKVKERDSKMTGLESQVKDLSSQLSSAHIEITTLQTKLAAARNASTAVDGISSKGPGSAVKGTGANRPVVASAETALAAQLKEDLYSDLTGLIIRDVKKRESDHVYDCIQTGINGTLHFKLAVSHDVDCKTASSLDAAEFHYMPLLDTNRDKELVDLLPEYLAVDITFSRQHAWKFYTRVIDTLTKRRIDRDS</sequence>
<dbReference type="GO" id="GO:0051315">
    <property type="term" value="P:attachment of mitotic spindle microtubules to kinetochore"/>
    <property type="evidence" value="ECO:0007669"/>
    <property type="project" value="TreeGrafter"/>
</dbReference>
<feature type="region of interest" description="Disordered" evidence="2">
    <location>
        <begin position="334"/>
        <end position="354"/>
    </location>
</feature>
<proteinExistence type="predicted"/>
<name>A0A232LVY0_9EURO</name>
<dbReference type="EMBL" id="NPHW01004242">
    <property type="protein sequence ID" value="OXV08224.1"/>
    <property type="molecule type" value="Genomic_DNA"/>
</dbReference>
<dbReference type="AlphaFoldDB" id="A0A232LVY0"/>
<evidence type="ECO:0000259" key="3">
    <source>
        <dbReference type="Pfam" id="PF12539"/>
    </source>
</evidence>
<feature type="compositionally biased region" description="Polar residues" evidence="2">
    <location>
        <begin position="26"/>
        <end position="38"/>
    </location>
</feature>
<dbReference type="CDD" id="cd23787">
    <property type="entry name" value="RWD_CSM1"/>
    <property type="match status" value="1"/>
</dbReference>
<feature type="compositionally biased region" description="Basic and acidic residues" evidence="2">
    <location>
        <begin position="114"/>
        <end position="138"/>
    </location>
</feature>
<dbReference type="GO" id="GO:0045144">
    <property type="term" value="P:meiotic sister chromatid segregation"/>
    <property type="evidence" value="ECO:0007669"/>
    <property type="project" value="TreeGrafter"/>
</dbReference>
<reference evidence="4 5" key="1">
    <citation type="journal article" date="2015" name="Environ. Microbiol.">
        <title>Metagenome sequence of Elaphomyces granulatus from sporocarp tissue reveals Ascomycota ectomycorrhizal fingerprints of genome expansion and a Proteobacteria-rich microbiome.</title>
        <authorList>
            <person name="Quandt C.A."/>
            <person name="Kohler A."/>
            <person name="Hesse C.N."/>
            <person name="Sharpton T.J."/>
            <person name="Martin F."/>
            <person name="Spatafora J.W."/>
        </authorList>
    </citation>
    <scope>NUCLEOTIDE SEQUENCE [LARGE SCALE GENOMIC DNA]</scope>
    <source>
        <strain evidence="4 5">OSC145934</strain>
    </source>
</reference>
<feature type="compositionally biased region" description="Polar residues" evidence="2">
    <location>
        <begin position="51"/>
        <end position="63"/>
    </location>
</feature>
<dbReference type="InterPro" id="IPR038608">
    <property type="entry name" value="Csm1/Pcs1_C_sf"/>
</dbReference>
<dbReference type="GO" id="GO:0072686">
    <property type="term" value="C:mitotic spindle"/>
    <property type="evidence" value="ECO:0007669"/>
    <property type="project" value="TreeGrafter"/>
</dbReference>
<dbReference type="PANTHER" id="PTHR28006:SF1">
    <property type="entry name" value="MONOPOLIN COMPLEX SUBUNIT CSM1"/>
    <property type="match status" value="1"/>
</dbReference>
<dbReference type="GO" id="GO:0005730">
    <property type="term" value="C:nucleolus"/>
    <property type="evidence" value="ECO:0007669"/>
    <property type="project" value="TreeGrafter"/>
</dbReference>
<evidence type="ECO:0000313" key="4">
    <source>
        <dbReference type="EMBL" id="OXV08224.1"/>
    </source>
</evidence>
<dbReference type="FunFam" id="3.90.1150.80:FF:000001">
    <property type="entry name" value="Chromosome segregation protein (Pcs1)"/>
    <property type="match status" value="1"/>
</dbReference>